<dbReference type="Proteomes" id="UP000199197">
    <property type="component" value="Unassembled WGS sequence"/>
</dbReference>
<name>A0A0N7MVM8_9BACT</name>
<keyword evidence="3 4" id="KW-0418">Kinase</keyword>
<evidence type="ECO:0000256" key="1">
    <source>
        <dbReference type="ARBA" id="ARBA00006284"/>
    </source>
</evidence>
<gene>
    <name evidence="5" type="ORF">JGI23_00094</name>
</gene>
<dbReference type="PANTHER" id="PTHR21599:SF0">
    <property type="entry name" value="GLYCERATE KINASE"/>
    <property type="match status" value="1"/>
</dbReference>
<sequence>MKIVIAPDSFKGSLTSIEAVETIAKAFERVSPEFEIVKIPISDGGEGFVSSIHYSTGGEIIETTVSGPLPGQKVKAKFLLKDQTAIIEMASASGLTLVPKSKRDPKITTTYGVGELIKEAIQNGAKEIIIGVGGSATNDGGMGMAMALGYKFLDKSGKVLKQGGINLLKLNKIKDDEIYDEIKKVKFKVAVDVLNLLCGPEGASFTYAPQKGAKKKELPLLDKALKKLADAVKEKYGIDIENLPGAGAAGGLAGGLVAFCNAKIERGIDLFLNIVSFDEKIKNSNLIITGEGKIDSQVKYGKALKGIIERAKKQNIPTIAIAGKIEGDWLELANTLGLSAIFSMTDLAMKESFAMKNAQKVLFNASIQIANLIHKICSSRQ</sequence>
<keyword evidence="6" id="KW-1185">Reference proteome</keyword>
<dbReference type="OrthoDB" id="9774290at2"/>
<proteinExistence type="inferred from homology"/>
<evidence type="ECO:0000313" key="6">
    <source>
        <dbReference type="Proteomes" id="UP000199197"/>
    </source>
</evidence>
<dbReference type="PANTHER" id="PTHR21599">
    <property type="entry name" value="GLYCERATE KINASE"/>
    <property type="match status" value="1"/>
</dbReference>
<dbReference type="RefSeq" id="WP_092346770.1">
    <property type="nucleotide sequence ID" value="NZ_CZVW01000001.1"/>
</dbReference>
<evidence type="ECO:0000256" key="3">
    <source>
        <dbReference type="ARBA" id="ARBA00022777"/>
    </source>
</evidence>
<dbReference type="Gene3D" id="3.40.50.10350">
    <property type="entry name" value="Glycerate kinase, domain 1"/>
    <property type="match status" value="1"/>
</dbReference>
<dbReference type="InterPro" id="IPR018197">
    <property type="entry name" value="Glycerate_kinase_RE-like"/>
</dbReference>
<evidence type="ECO:0000256" key="2">
    <source>
        <dbReference type="ARBA" id="ARBA00022679"/>
    </source>
</evidence>
<dbReference type="InterPro" id="IPR018193">
    <property type="entry name" value="Glyc_kinase_flavodox-like_fold"/>
</dbReference>
<dbReference type="PIRSF" id="PIRSF006078">
    <property type="entry name" value="GlxK"/>
    <property type="match status" value="1"/>
</dbReference>
<dbReference type="InterPro" id="IPR036129">
    <property type="entry name" value="Glycerate_kinase_sf"/>
</dbReference>
<dbReference type="EMBL" id="CZVW01000001">
    <property type="protein sequence ID" value="CUS96283.1"/>
    <property type="molecule type" value="Genomic_DNA"/>
</dbReference>
<keyword evidence="2 4" id="KW-0808">Transferase</keyword>
<reference evidence="6" key="1">
    <citation type="submission" date="2015-11" db="EMBL/GenBank/DDBJ databases">
        <authorList>
            <person name="Varghese N."/>
        </authorList>
    </citation>
    <scope>NUCLEOTIDE SEQUENCE [LARGE SCALE GENOMIC DNA]</scope>
    <source>
        <strain evidence="6">JGI-23</strain>
    </source>
</reference>
<dbReference type="GO" id="GO:0031388">
    <property type="term" value="P:organic acid phosphorylation"/>
    <property type="evidence" value="ECO:0007669"/>
    <property type="project" value="UniProtKB-UniRule"/>
</dbReference>
<accession>A0A0N7MVM8</accession>
<dbReference type="GO" id="GO:0008887">
    <property type="term" value="F:glycerate kinase activity"/>
    <property type="evidence" value="ECO:0007669"/>
    <property type="project" value="UniProtKB-UniRule"/>
</dbReference>
<dbReference type="AlphaFoldDB" id="A0A0N7MVM8"/>
<evidence type="ECO:0000256" key="4">
    <source>
        <dbReference type="PIRNR" id="PIRNR006078"/>
    </source>
</evidence>
<evidence type="ECO:0000313" key="5">
    <source>
        <dbReference type="EMBL" id="CUS96283.1"/>
    </source>
</evidence>
<dbReference type="Gene3D" id="3.90.1510.10">
    <property type="entry name" value="Glycerate kinase, domain 2"/>
    <property type="match status" value="1"/>
</dbReference>
<comment type="similarity">
    <text evidence="1 4">Belongs to the glycerate kinase type-1 family.</text>
</comment>
<dbReference type="Pfam" id="PF02595">
    <property type="entry name" value="Gly_kinase"/>
    <property type="match status" value="1"/>
</dbReference>
<protein>
    <submittedName>
        <fullName evidence="5">Glycerate kinase</fullName>
    </submittedName>
</protein>
<organism evidence="5 6">
    <name type="scientific">Candidatus Chryseopegocella kryptomonas</name>
    <dbReference type="NCBI Taxonomy" id="1633643"/>
    <lineage>
        <taxon>Bacteria</taxon>
        <taxon>Pseudomonadati</taxon>
        <taxon>Candidatus Kryptoniota</taxon>
        <taxon>Candidatus Chryseopegocella</taxon>
    </lineage>
</organism>
<dbReference type="NCBIfam" id="TIGR00045">
    <property type="entry name" value="glycerate kinase"/>
    <property type="match status" value="1"/>
</dbReference>
<dbReference type="SUPFAM" id="SSF110738">
    <property type="entry name" value="Glycerate kinase I"/>
    <property type="match status" value="1"/>
</dbReference>
<dbReference type="InterPro" id="IPR004381">
    <property type="entry name" value="Glycerate_kinase"/>
</dbReference>